<reference evidence="1 2" key="1">
    <citation type="journal article" date="2019" name="Sci. Rep.">
        <title>Orb-weaving spider Araneus ventricosus genome elucidates the spidroin gene catalogue.</title>
        <authorList>
            <person name="Kono N."/>
            <person name="Nakamura H."/>
            <person name="Ohtoshi R."/>
            <person name="Moran D.A.P."/>
            <person name="Shinohara A."/>
            <person name="Yoshida Y."/>
            <person name="Fujiwara M."/>
            <person name="Mori M."/>
            <person name="Tomita M."/>
            <person name="Arakawa K."/>
        </authorList>
    </citation>
    <scope>NUCLEOTIDE SEQUENCE [LARGE SCALE GENOMIC DNA]</scope>
</reference>
<gene>
    <name evidence="1" type="ORF">AVEN_1200_1</name>
</gene>
<evidence type="ECO:0000313" key="2">
    <source>
        <dbReference type="Proteomes" id="UP000499080"/>
    </source>
</evidence>
<keyword evidence="2" id="KW-1185">Reference proteome</keyword>
<comment type="caution">
    <text evidence="1">The sequence shown here is derived from an EMBL/GenBank/DDBJ whole genome shotgun (WGS) entry which is preliminary data.</text>
</comment>
<dbReference type="AlphaFoldDB" id="A0A4Y2NGY6"/>
<feature type="non-terminal residue" evidence="1">
    <location>
        <position position="47"/>
    </location>
</feature>
<accession>A0A4Y2NGY6</accession>
<protein>
    <submittedName>
        <fullName evidence="1">Uncharacterized protein</fullName>
    </submittedName>
</protein>
<evidence type="ECO:0000313" key="1">
    <source>
        <dbReference type="EMBL" id="GBN37347.1"/>
    </source>
</evidence>
<dbReference type="Proteomes" id="UP000499080">
    <property type="component" value="Unassembled WGS sequence"/>
</dbReference>
<proteinExistence type="predicted"/>
<organism evidence="1 2">
    <name type="scientific">Araneus ventricosus</name>
    <name type="common">Orbweaver spider</name>
    <name type="synonym">Epeira ventricosa</name>
    <dbReference type="NCBI Taxonomy" id="182803"/>
    <lineage>
        <taxon>Eukaryota</taxon>
        <taxon>Metazoa</taxon>
        <taxon>Ecdysozoa</taxon>
        <taxon>Arthropoda</taxon>
        <taxon>Chelicerata</taxon>
        <taxon>Arachnida</taxon>
        <taxon>Araneae</taxon>
        <taxon>Araneomorphae</taxon>
        <taxon>Entelegynae</taxon>
        <taxon>Araneoidea</taxon>
        <taxon>Araneidae</taxon>
        <taxon>Araneus</taxon>
    </lineage>
</organism>
<dbReference type="EMBL" id="BGPR01009001">
    <property type="protein sequence ID" value="GBN37347.1"/>
    <property type="molecule type" value="Genomic_DNA"/>
</dbReference>
<name>A0A4Y2NGY6_ARAVE</name>
<sequence>MECQICSAQKGPKTENGKSVTVDGLHQRIFLIKRRDSSVTSSLDDRV</sequence>